<name>A0ABN6XIC4_9MICO</name>
<feature type="region of interest" description="Disordered" evidence="6">
    <location>
        <begin position="457"/>
        <end position="487"/>
    </location>
</feature>
<proteinExistence type="inferred from homology"/>
<dbReference type="PANTHER" id="PTHR30563">
    <property type="entry name" value="DNA RECOMBINATION PROTEIN RMUC"/>
    <property type="match status" value="1"/>
</dbReference>
<evidence type="ECO:0000256" key="6">
    <source>
        <dbReference type="SAM" id="MobiDB-lite"/>
    </source>
</evidence>
<dbReference type="PANTHER" id="PTHR30563:SF0">
    <property type="entry name" value="DNA RECOMBINATION PROTEIN RMUC"/>
    <property type="match status" value="1"/>
</dbReference>
<keyword evidence="4" id="KW-0233">DNA recombination</keyword>
<reference evidence="8" key="1">
    <citation type="journal article" date="2019" name="Int. J. Syst. Evol. Microbiol.">
        <title>The Global Catalogue of Microorganisms (GCM) 10K type strain sequencing project: providing services to taxonomists for standard genome sequencing and annotation.</title>
        <authorList>
            <consortium name="The Broad Institute Genomics Platform"/>
            <consortium name="The Broad Institute Genome Sequencing Center for Infectious Disease"/>
            <person name="Wu L."/>
            <person name="Ma J."/>
        </authorList>
    </citation>
    <scope>NUCLEOTIDE SEQUENCE [LARGE SCALE GENOMIC DNA]</scope>
    <source>
        <strain evidence="8">NBRC 108725</strain>
    </source>
</reference>
<feature type="region of interest" description="Disordered" evidence="6">
    <location>
        <begin position="506"/>
        <end position="526"/>
    </location>
</feature>
<evidence type="ECO:0000256" key="3">
    <source>
        <dbReference type="ARBA" id="ARBA00023054"/>
    </source>
</evidence>
<organism evidence="7 8">
    <name type="scientific">Naasia aerilata</name>
    <dbReference type="NCBI Taxonomy" id="1162966"/>
    <lineage>
        <taxon>Bacteria</taxon>
        <taxon>Bacillati</taxon>
        <taxon>Actinomycetota</taxon>
        <taxon>Actinomycetes</taxon>
        <taxon>Micrococcales</taxon>
        <taxon>Microbacteriaceae</taxon>
        <taxon>Naasia</taxon>
    </lineage>
</organism>
<feature type="coiled-coil region" evidence="5">
    <location>
        <begin position="61"/>
        <end position="95"/>
    </location>
</feature>
<gene>
    <name evidence="7" type="ORF">GCM10025866_05620</name>
</gene>
<evidence type="ECO:0000256" key="1">
    <source>
        <dbReference type="ARBA" id="ARBA00003416"/>
    </source>
</evidence>
<keyword evidence="3 5" id="KW-0175">Coiled coil</keyword>
<evidence type="ECO:0000256" key="4">
    <source>
        <dbReference type="ARBA" id="ARBA00023172"/>
    </source>
</evidence>
<evidence type="ECO:0000256" key="2">
    <source>
        <dbReference type="ARBA" id="ARBA00009840"/>
    </source>
</evidence>
<dbReference type="InterPro" id="IPR003798">
    <property type="entry name" value="DNA_recombination_RmuC"/>
</dbReference>
<accession>A0ABN6XIC4</accession>
<dbReference type="EMBL" id="AP027731">
    <property type="protein sequence ID" value="BDZ44653.1"/>
    <property type="molecule type" value="Genomic_DNA"/>
</dbReference>
<dbReference type="Proteomes" id="UP001321498">
    <property type="component" value="Chromosome"/>
</dbReference>
<evidence type="ECO:0000256" key="5">
    <source>
        <dbReference type="SAM" id="Coils"/>
    </source>
</evidence>
<evidence type="ECO:0000313" key="8">
    <source>
        <dbReference type="Proteomes" id="UP001321498"/>
    </source>
</evidence>
<comment type="function">
    <text evidence="1">Involved in DNA recombination.</text>
</comment>
<protein>
    <recommendedName>
        <fullName evidence="9">DNA recombination protein RmuC</fullName>
    </recommendedName>
</protein>
<dbReference type="RefSeq" id="WP_286278088.1">
    <property type="nucleotide sequence ID" value="NZ_AP027731.1"/>
</dbReference>
<evidence type="ECO:0008006" key="9">
    <source>
        <dbReference type="Google" id="ProtNLM"/>
    </source>
</evidence>
<comment type="similarity">
    <text evidence="2">Belongs to the RmuC family.</text>
</comment>
<dbReference type="Pfam" id="PF02646">
    <property type="entry name" value="RmuC"/>
    <property type="match status" value="1"/>
</dbReference>
<keyword evidence="8" id="KW-1185">Reference proteome</keyword>
<sequence>MDLALFLLLGLVVGLVLGIALGALLAKRRSRAVQPAEDPALIDARHQAALLQVRAEEAAAKGELERELASISATAEGLRAQVAAHELRFRDLMERQASEQSAQKQRDAVESKVLQALSPVQETLRVMQTKVTDLEAQRSQQYGAIAEQLSQTRTTNEQIRATAESLASALRNNSTRGVWGETQLRNVVEAAGLTNRVDFSLQTTIAGESGAGRPDLVVRLPGGKSIAVDSKVPYSKYLDASAIPATATGDDEVRRRVLLADHAKQVKGHIDALAGKAYWTGLDASPEFTIAFIPSESLLAAALEQDPALLEYAFNKRVPLASPVSLWAVLKTVAFTWQQDVLTEDAKKLFDLGKTLYQRLATLSEHAEGLRRSLERTVDSYNKFASSLEGRVLVTARQLEKLDESKVIPTPRHIDATTKKLTALEFTSEPLTDDALEAEILDADVVEADIVAASAAEKPAGIADAADESREGEETAPAYPPLSGRTPATDNALLAVIEHELEAIADHEPELMDPSGVPAHRARHTA</sequence>
<evidence type="ECO:0000313" key="7">
    <source>
        <dbReference type="EMBL" id="BDZ44653.1"/>
    </source>
</evidence>